<keyword evidence="9" id="KW-0378">Hydrolase</keyword>
<keyword evidence="13" id="KW-0539">Nucleus</keyword>
<dbReference type="Pfam" id="PF02732">
    <property type="entry name" value="ERCC4"/>
    <property type="match status" value="1"/>
</dbReference>
<dbReference type="GO" id="GO:0005634">
    <property type="term" value="C:nucleus"/>
    <property type="evidence" value="ECO:0007669"/>
    <property type="project" value="UniProtKB-SubCell"/>
</dbReference>
<dbReference type="GO" id="GO:0006281">
    <property type="term" value="P:DNA repair"/>
    <property type="evidence" value="ECO:0007669"/>
    <property type="project" value="UniProtKB-KW"/>
</dbReference>
<dbReference type="GO" id="GO:0048476">
    <property type="term" value="C:Holliday junction resolvase complex"/>
    <property type="evidence" value="ECO:0007669"/>
    <property type="project" value="InterPro"/>
</dbReference>
<dbReference type="PANTHER" id="PTHR21077:SF5">
    <property type="entry name" value="CROSSOVER JUNCTION ENDONUCLEASE MMS4"/>
    <property type="match status" value="1"/>
</dbReference>
<evidence type="ECO:0000256" key="12">
    <source>
        <dbReference type="ARBA" id="ARBA00023204"/>
    </source>
</evidence>
<evidence type="ECO:0000256" key="13">
    <source>
        <dbReference type="ARBA" id="ARBA00023242"/>
    </source>
</evidence>
<evidence type="ECO:0000256" key="14">
    <source>
        <dbReference type="ARBA" id="ARBA00023254"/>
    </source>
</evidence>
<feature type="region of interest" description="Disordered" evidence="15">
    <location>
        <begin position="1"/>
        <end position="352"/>
    </location>
</feature>
<keyword evidence="6" id="KW-0255">Endonuclease</keyword>
<keyword evidence="11" id="KW-0233">DNA recombination</keyword>
<evidence type="ECO:0000313" key="17">
    <source>
        <dbReference type="EMBL" id="GAQ80561.1"/>
    </source>
</evidence>
<dbReference type="AlphaFoldDB" id="A0A0U9HIR3"/>
<proteinExistence type="inferred from homology"/>
<comment type="similarity">
    <text evidence="3">Belongs to the EME1/MMS4 family.</text>
</comment>
<reference evidence="17 18" key="1">
    <citation type="journal article" date="2014" name="Nat. Commun.">
        <title>Klebsormidium flaccidum genome reveals primary factors for plant terrestrial adaptation.</title>
        <authorList>
            <person name="Hori K."/>
            <person name="Maruyama F."/>
            <person name="Fujisawa T."/>
            <person name="Togashi T."/>
            <person name="Yamamoto N."/>
            <person name="Seo M."/>
            <person name="Sato S."/>
            <person name="Yamada T."/>
            <person name="Mori H."/>
            <person name="Tajima N."/>
            <person name="Moriyama T."/>
            <person name="Ikeuchi M."/>
            <person name="Watanabe M."/>
            <person name="Wada H."/>
            <person name="Kobayashi K."/>
            <person name="Saito M."/>
            <person name="Masuda T."/>
            <person name="Sasaki-Sekimoto Y."/>
            <person name="Mashiguchi K."/>
            <person name="Awai K."/>
            <person name="Shimojima M."/>
            <person name="Masuda S."/>
            <person name="Iwai M."/>
            <person name="Nobusawa T."/>
            <person name="Narise T."/>
            <person name="Kondo S."/>
            <person name="Saito H."/>
            <person name="Sato R."/>
            <person name="Murakawa M."/>
            <person name="Ihara Y."/>
            <person name="Oshima-Yamada Y."/>
            <person name="Ohtaka K."/>
            <person name="Satoh M."/>
            <person name="Sonobe K."/>
            <person name="Ishii M."/>
            <person name="Ohtani R."/>
            <person name="Kanamori-Sato M."/>
            <person name="Honoki R."/>
            <person name="Miyazaki D."/>
            <person name="Mochizuki H."/>
            <person name="Umetsu J."/>
            <person name="Higashi K."/>
            <person name="Shibata D."/>
            <person name="Kamiya Y."/>
            <person name="Sato N."/>
            <person name="Nakamura Y."/>
            <person name="Tabata S."/>
            <person name="Ida S."/>
            <person name="Kurokawa K."/>
            <person name="Ohta H."/>
        </authorList>
    </citation>
    <scope>NUCLEOTIDE SEQUENCE [LARGE SCALE GENOMIC DNA]</scope>
    <source>
        <strain evidence="17 18">NIES-2285</strain>
    </source>
</reference>
<keyword evidence="14" id="KW-0469">Meiosis</keyword>
<evidence type="ECO:0000256" key="11">
    <source>
        <dbReference type="ARBA" id="ARBA00023172"/>
    </source>
</evidence>
<dbReference type="OrthoDB" id="343092at2759"/>
<gene>
    <name evidence="17" type="ORF">KFL_000570090</name>
</gene>
<name>A0A0U9HIR3_KLENI</name>
<feature type="compositionally biased region" description="Low complexity" evidence="15">
    <location>
        <begin position="214"/>
        <end position="226"/>
    </location>
</feature>
<keyword evidence="8" id="KW-0498">Mitosis</keyword>
<feature type="region of interest" description="Disordered" evidence="15">
    <location>
        <begin position="415"/>
        <end position="436"/>
    </location>
</feature>
<dbReference type="GO" id="GO:0046872">
    <property type="term" value="F:metal ion binding"/>
    <property type="evidence" value="ECO:0007669"/>
    <property type="project" value="UniProtKB-KW"/>
</dbReference>
<keyword evidence="8" id="KW-0132">Cell division</keyword>
<dbReference type="InterPro" id="IPR006166">
    <property type="entry name" value="ERCC4_domain"/>
</dbReference>
<evidence type="ECO:0000256" key="3">
    <source>
        <dbReference type="ARBA" id="ARBA00005313"/>
    </source>
</evidence>
<feature type="compositionally biased region" description="Basic and acidic residues" evidence="15">
    <location>
        <begin position="170"/>
        <end position="181"/>
    </location>
</feature>
<feature type="compositionally biased region" description="Basic and acidic residues" evidence="15">
    <location>
        <begin position="247"/>
        <end position="257"/>
    </location>
</feature>
<feature type="compositionally biased region" description="Basic and acidic residues" evidence="15">
    <location>
        <begin position="266"/>
        <end position="350"/>
    </location>
</feature>
<evidence type="ECO:0000256" key="6">
    <source>
        <dbReference type="ARBA" id="ARBA00022759"/>
    </source>
</evidence>
<accession>A0A0U9HIR3</accession>
<evidence type="ECO:0000256" key="10">
    <source>
        <dbReference type="ARBA" id="ARBA00022842"/>
    </source>
</evidence>
<evidence type="ECO:0000259" key="16">
    <source>
        <dbReference type="Pfam" id="PF02732"/>
    </source>
</evidence>
<evidence type="ECO:0000256" key="2">
    <source>
        <dbReference type="ARBA" id="ARBA00004123"/>
    </source>
</evidence>
<dbReference type="InterPro" id="IPR033310">
    <property type="entry name" value="Mms4/EME1/EME2"/>
</dbReference>
<comment type="cofactor">
    <cofactor evidence="1">
        <name>Mg(2+)</name>
        <dbReference type="ChEBI" id="CHEBI:18420"/>
    </cofactor>
</comment>
<organism evidence="17 18">
    <name type="scientific">Klebsormidium nitens</name>
    <name type="common">Green alga</name>
    <name type="synonym">Ulothrix nitens</name>
    <dbReference type="NCBI Taxonomy" id="105231"/>
    <lineage>
        <taxon>Eukaryota</taxon>
        <taxon>Viridiplantae</taxon>
        <taxon>Streptophyta</taxon>
        <taxon>Klebsormidiophyceae</taxon>
        <taxon>Klebsormidiales</taxon>
        <taxon>Klebsormidiaceae</taxon>
        <taxon>Klebsormidium</taxon>
    </lineage>
</organism>
<feature type="region of interest" description="Disordered" evidence="15">
    <location>
        <begin position="635"/>
        <end position="656"/>
    </location>
</feature>
<feature type="compositionally biased region" description="Basic and acidic residues" evidence="15">
    <location>
        <begin position="57"/>
        <end position="69"/>
    </location>
</feature>
<keyword evidence="8" id="KW-0131">Cell cycle</keyword>
<evidence type="ECO:0000256" key="15">
    <source>
        <dbReference type="SAM" id="MobiDB-lite"/>
    </source>
</evidence>
<dbReference type="Gene3D" id="3.40.50.10130">
    <property type="match status" value="1"/>
</dbReference>
<keyword evidence="18" id="KW-1185">Reference proteome</keyword>
<dbReference type="GO" id="GO:0006310">
    <property type="term" value="P:DNA recombination"/>
    <property type="evidence" value="ECO:0007669"/>
    <property type="project" value="UniProtKB-KW"/>
</dbReference>
<keyword evidence="5" id="KW-0479">Metal-binding</keyword>
<protein>
    <recommendedName>
        <fullName evidence="16">ERCC4 domain-containing protein</fullName>
    </recommendedName>
</protein>
<dbReference type="EMBL" id="DF237006">
    <property type="protein sequence ID" value="GAQ80561.1"/>
    <property type="molecule type" value="Genomic_DNA"/>
</dbReference>
<feature type="compositionally biased region" description="Pro residues" evidence="15">
    <location>
        <begin position="143"/>
        <end position="154"/>
    </location>
</feature>
<feature type="compositionally biased region" description="Acidic residues" evidence="15">
    <location>
        <begin position="200"/>
        <end position="210"/>
    </location>
</feature>
<dbReference type="Gene3D" id="1.10.150.670">
    <property type="entry name" value="Crossover junction endonuclease EME1, DNA-binding domain"/>
    <property type="match status" value="1"/>
</dbReference>
<dbReference type="InterPro" id="IPR042530">
    <property type="entry name" value="EME1/EME2_C"/>
</dbReference>
<comment type="subcellular location">
    <subcellularLocation>
        <location evidence="2">Nucleus</location>
    </subcellularLocation>
</comment>
<evidence type="ECO:0000256" key="9">
    <source>
        <dbReference type="ARBA" id="ARBA00022801"/>
    </source>
</evidence>
<evidence type="ECO:0000256" key="5">
    <source>
        <dbReference type="ARBA" id="ARBA00022723"/>
    </source>
</evidence>
<keyword evidence="4" id="KW-0540">Nuclease</keyword>
<keyword evidence="12" id="KW-0234">DNA repair</keyword>
<feature type="compositionally biased region" description="Polar residues" evidence="15">
    <location>
        <begin position="421"/>
        <end position="432"/>
    </location>
</feature>
<dbReference type="GO" id="GO:0016787">
    <property type="term" value="F:hydrolase activity"/>
    <property type="evidence" value="ECO:0007669"/>
    <property type="project" value="UniProtKB-KW"/>
</dbReference>
<dbReference type="GO" id="GO:0051321">
    <property type="term" value="P:meiotic cell cycle"/>
    <property type="evidence" value="ECO:0007669"/>
    <property type="project" value="UniProtKB-KW"/>
</dbReference>
<dbReference type="GO" id="GO:0003677">
    <property type="term" value="F:DNA binding"/>
    <property type="evidence" value="ECO:0007669"/>
    <property type="project" value="InterPro"/>
</dbReference>
<keyword evidence="10" id="KW-0460">Magnesium</keyword>
<evidence type="ECO:0000256" key="7">
    <source>
        <dbReference type="ARBA" id="ARBA00022763"/>
    </source>
</evidence>
<dbReference type="GO" id="GO:0004519">
    <property type="term" value="F:endonuclease activity"/>
    <property type="evidence" value="ECO:0007669"/>
    <property type="project" value="UniProtKB-KW"/>
</dbReference>
<feature type="domain" description="ERCC4" evidence="16">
    <location>
        <begin position="426"/>
        <end position="545"/>
    </location>
</feature>
<keyword evidence="7" id="KW-0227">DNA damage</keyword>
<dbReference type="Proteomes" id="UP000054558">
    <property type="component" value="Unassembled WGS sequence"/>
</dbReference>
<evidence type="ECO:0000256" key="8">
    <source>
        <dbReference type="ARBA" id="ARBA00022776"/>
    </source>
</evidence>
<evidence type="ECO:0000256" key="1">
    <source>
        <dbReference type="ARBA" id="ARBA00001946"/>
    </source>
</evidence>
<evidence type="ECO:0000256" key="4">
    <source>
        <dbReference type="ARBA" id="ARBA00022722"/>
    </source>
</evidence>
<evidence type="ECO:0000313" key="18">
    <source>
        <dbReference type="Proteomes" id="UP000054558"/>
    </source>
</evidence>
<dbReference type="OMA" id="NTFKRRP"/>
<feature type="compositionally biased region" description="Basic and acidic residues" evidence="15">
    <location>
        <begin position="14"/>
        <end position="35"/>
    </location>
</feature>
<dbReference type="PANTHER" id="PTHR21077">
    <property type="entry name" value="EME1 PROTEIN"/>
    <property type="match status" value="1"/>
</dbReference>
<sequence length="680" mass="75186">MADSDSNSDAGYDLDWRHGGPHEQKNERVLTEHHVNMNGPMPNPMAEFSKQRKKDAKKQSERNKPRDLVNLDTDSDSQAKASPKGALGTQGRKEVVDLSSSEDDDDDKRPAKWRPLSRMPTVMEDCGGLAGDRAAPSGQNPGKRPPAPWSPPRPELSDGPTGSSGGIGKGECKRKVSADAKGKKKVGWSDDEGGQRDGEESSDDSEDEVDLINVAPAKQKAVPKQKGSAGATGGAKRQRVDASGADNKMEDAERDGGLGHGVAGESKGEEGLEGLDEKEKKRRLAELKKRRAAQEKALKAEQREKQRQEQRQEKERLKQERQEARKQAAEEKRAQREQEKQQRAEQRDAYQKLSGKDALANCTVRIDQSLIGRDQLGVMLTLELQSKQLKFECCANAMDFSITWRRVHYRSRVGTQDEFESQSQAPESQPDSQVEGEEVDVPYVVLVYSAAVFCDMVRTGSLWTTLEAASVCHPGWTVCLLVPELRKYIKQRKAEDYKKAGVAGHVAWVDPGVDEALARLCVHYDRVRSCTPKDDNEAAEHIANLTRGHAEAPYKKASTVVGTFGGGNHLKPSDKARLKKWPWLKGLTLLDGVSINVAEAIKRRYPTLRSLLDAYHHPTTTAQEKAALLKDLPRTIGFGEGSQPGQESSRRVGPKLSEKVHRFFTARDPDMMIEEIGDKG</sequence>
<dbReference type="Pfam" id="PF21292">
    <property type="entry name" value="EME1-MUS81_C"/>
    <property type="match status" value="1"/>
</dbReference>